<dbReference type="EMBL" id="PFMD01000075">
    <property type="protein sequence ID" value="PIY95623.1"/>
    <property type="molecule type" value="Genomic_DNA"/>
</dbReference>
<dbReference type="AlphaFoldDB" id="A0A2M7RFU0"/>
<evidence type="ECO:0000313" key="2">
    <source>
        <dbReference type="Proteomes" id="UP000230779"/>
    </source>
</evidence>
<name>A0A2M7RFU0_9BACT</name>
<organism evidence="1 2">
    <name type="scientific">Candidatus Kerfeldbacteria bacterium CG_4_10_14_0_8_um_filter_42_10</name>
    <dbReference type="NCBI Taxonomy" id="2014248"/>
    <lineage>
        <taxon>Bacteria</taxon>
        <taxon>Candidatus Kerfeldiibacteriota</taxon>
    </lineage>
</organism>
<proteinExistence type="predicted"/>
<comment type="caution">
    <text evidence="1">The sequence shown here is derived from an EMBL/GenBank/DDBJ whole genome shotgun (WGS) entry which is preliminary data.</text>
</comment>
<protein>
    <submittedName>
        <fullName evidence="1">Uncharacterized protein</fullName>
    </submittedName>
</protein>
<accession>A0A2M7RFU0</accession>
<reference evidence="1 2" key="1">
    <citation type="submission" date="2017-09" db="EMBL/GenBank/DDBJ databases">
        <title>Depth-based differentiation of microbial function through sediment-hosted aquifers and enrichment of novel symbionts in the deep terrestrial subsurface.</title>
        <authorList>
            <person name="Probst A.J."/>
            <person name="Ladd B."/>
            <person name="Jarett J.K."/>
            <person name="Geller-Mcgrath D.E."/>
            <person name="Sieber C.M."/>
            <person name="Emerson J.B."/>
            <person name="Anantharaman K."/>
            <person name="Thomas B.C."/>
            <person name="Malmstrom R."/>
            <person name="Stieglmeier M."/>
            <person name="Klingl A."/>
            <person name="Woyke T."/>
            <person name="Ryan C.M."/>
            <person name="Banfield J.F."/>
        </authorList>
    </citation>
    <scope>NUCLEOTIDE SEQUENCE [LARGE SCALE GENOMIC DNA]</scope>
    <source>
        <strain evidence="1">CG_4_10_14_0_8_um_filter_42_10</strain>
    </source>
</reference>
<feature type="non-terminal residue" evidence="1">
    <location>
        <position position="451"/>
    </location>
</feature>
<gene>
    <name evidence="1" type="ORF">COY66_06320</name>
</gene>
<sequence length="451" mass="53302">MPKSKKQDWFIFGEWYGLYWFHSPYIYGLYSELKKNIGYTLEKQVWEFKDDVQYAYFSKSEWNNIGQRYFEEVKAKPKLLGQNLEEIEKAAATLFAFNNKIRKVDFPKASWKEIVSNFANYHKLHYQLWCLGMIPNLLELNNTFLSSYLTDYLKSKENSDQPKASELFQQLTTPLTWSYNQKEEYDFLVLVARYQKNKTLVNKLKSTDDLAEATKILQNNFKKCWRDLTKHHHKYYWLQYSWTGPALKIDYFVDIFRRSLNKKGLSRKAVLMKKNQDNLENDKKKWFKKLKIDRYHHKLFELMTGIIHSKVVRMDALYQSYCFMEPLLKRVASEFQVSLRQIYAIYDGDLVNIFKKKKFPADLANEILKHSVYFPEKGKLVLYTGQKARKIMEPILKSMPKPQKIKELIGECGCPGKAKGVVKVIAEAQEMGKMKEGNIMVSQITNPSLVP</sequence>
<evidence type="ECO:0000313" key="1">
    <source>
        <dbReference type="EMBL" id="PIY95623.1"/>
    </source>
</evidence>
<dbReference type="Proteomes" id="UP000230779">
    <property type="component" value="Unassembled WGS sequence"/>
</dbReference>